<keyword evidence="1" id="KW-0812">Transmembrane</keyword>
<evidence type="ECO:0000313" key="3">
    <source>
        <dbReference type="Proteomes" id="UP000654345"/>
    </source>
</evidence>
<evidence type="ECO:0008006" key="4">
    <source>
        <dbReference type="Google" id="ProtNLM"/>
    </source>
</evidence>
<protein>
    <recommendedName>
        <fullName evidence="4">DUF3592 domain-containing protein</fullName>
    </recommendedName>
</protein>
<dbReference type="Proteomes" id="UP000654345">
    <property type="component" value="Unassembled WGS sequence"/>
</dbReference>
<keyword evidence="3" id="KW-1185">Reference proteome</keyword>
<reference evidence="2 3" key="1">
    <citation type="journal article" date="2021" name="Int. J. Syst. Evol. Microbiol.">
        <title>Reticulibacter mediterranei gen. nov., sp. nov., within the new family Reticulibacteraceae fam. nov., and Ktedonospora formicarum gen. nov., sp. nov., Ktedonobacter robiniae sp. nov., Dictyobacter formicarum sp. nov. and Dictyobacter arantiisoli sp. nov., belonging to the class Ktedonobacteria.</title>
        <authorList>
            <person name="Yabe S."/>
            <person name="Zheng Y."/>
            <person name="Wang C.M."/>
            <person name="Sakai Y."/>
            <person name="Abe K."/>
            <person name="Yokota A."/>
            <person name="Donadio S."/>
            <person name="Cavaletti L."/>
            <person name="Monciardini P."/>
        </authorList>
    </citation>
    <scope>NUCLEOTIDE SEQUENCE [LARGE SCALE GENOMIC DNA]</scope>
    <source>
        <strain evidence="2 3">SOSP1-30</strain>
    </source>
</reference>
<keyword evidence="1" id="KW-1133">Transmembrane helix</keyword>
<accession>A0ABQ3UVD8</accession>
<evidence type="ECO:0000256" key="1">
    <source>
        <dbReference type="SAM" id="Phobius"/>
    </source>
</evidence>
<proteinExistence type="predicted"/>
<gene>
    <name evidence="2" type="ORF">KSB_51160</name>
</gene>
<dbReference type="EMBL" id="BNJG01000002">
    <property type="protein sequence ID" value="GHO56641.1"/>
    <property type="molecule type" value="Genomic_DNA"/>
</dbReference>
<comment type="caution">
    <text evidence="2">The sequence shown here is derived from an EMBL/GenBank/DDBJ whole genome shotgun (WGS) entry which is preliminary data.</text>
</comment>
<keyword evidence="1" id="KW-0472">Membrane</keyword>
<feature type="transmembrane region" description="Helical" evidence="1">
    <location>
        <begin position="6"/>
        <end position="25"/>
    </location>
</feature>
<name>A0ABQ3UVD8_9CHLR</name>
<evidence type="ECO:0000313" key="2">
    <source>
        <dbReference type="EMBL" id="GHO56641.1"/>
    </source>
</evidence>
<sequence length="114" mass="13738">MSQDLLILLVLAGIVLLGFLIYIGIQVYRSRWYKTHGKEVIATVVDIEERERVYNRRIYTKYKVYAHWKDPLTDLSYDYESRWVYNLPRVLYPGKSKVNVYIQPDEPEKYLFKL</sequence>
<organism evidence="2 3">
    <name type="scientific">Ktedonobacter robiniae</name>
    <dbReference type="NCBI Taxonomy" id="2778365"/>
    <lineage>
        <taxon>Bacteria</taxon>
        <taxon>Bacillati</taxon>
        <taxon>Chloroflexota</taxon>
        <taxon>Ktedonobacteria</taxon>
        <taxon>Ktedonobacterales</taxon>
        <taxon>Ktedonobacteraceae</taxon>
        <taxon>Ktedonobacter</taxon>
    </lineage>
</organism>
<dbReference type="RefSeq" id="WP_201373109.1">
    <property type="nucleotide sequence ID" value="NZ_BNJG01000002.1"/>
</dbReference>